<evidence type="ECO:0000256" key="7">
    <source>
        <dbReference type="PROSITE-ProRule" id="PRU10141"/>
    </source>
</evidence>
<proteinExistence type="predicted"/>
<dbReference type="Proteomes" id="UP001139384">
    <property type="component" value="Unassembled WGS sequence"/>
</dbReference>
<keyword evidence="9" id="KW-0472">Membrane</keyword>
<dbReference type="Gene3D" id="1.10.510.10">
    <property type="entry name" value="Transferase(Phosphotransferase) domain 1"/>
    <property type="match status" value="1"/>
</dbReference>
<feature type="transmembrane region" description="Helical" evidence="9">
    <location>
        <begin position="352"/>
        <end position="373"/>
    </location>
</feature>
<feature type="region of interest" description="Disordered" evidence="8">
    <location>
        <begin position="306"/>
        <end position="340"/>
    </location>
</feature>
<evidence type="ECO:0000256" key="2">
    <source>
        <dbReference type="ARBA" id="ARBA00022527"/>
    </source>
</evidence>
<evidence type="ECO:0000256" key="6">
    <source>
        <dbReference type="ARBA" id="ARBA00022840"/>
    </source>
</evidence>
<evidence type="ECO:0000313" key="11">
    <source>
        <dbReference type="EMBL" id="MCF1595503.1"/>
    </source>
</evidence>
<feature type="compositionally biased region" description="Pro residues" evidence="8">
    <location>
        <begin position="311"/>
        <end position="325"/>
    </location>
</feature>
<dbReference type="SUPFAM" id="SSF56112">
    <property type="entry name" value="Protein kinase-like (PK-like)"/>
    <property type="match status" value="1"/>
</dbReference>
<keyword evidence="9" id="KW-1133">Transmembrane helix</keyword>
<sequence>MAEGKGAERLVAGRYRLLRRLGAGGMGRVWLAHDQMLDCEVAVKELALPEGVPEQQLGARIARARVEARHAARLRGHPHVATVHDVVEEDGLPWIVMGFVPGAEDLAAVVRDHGPLSPAVTARIGVAVLDALTAGHRAGILHRDVKPANILLTGPGAQAAGDAAGGQVLLTDYGISLEPDSGETRLTTTWGVVGTPGFLAPERARGVPPSPASDLFSLGATLYYAVQGTGPFDRPTPFETLSALLLEDPPPPSRAGELRPVLDGLMAKNPEQRMGGDEAMRMLAALTATSRAEPAAHRAVIPEMETTPLPEESPPSQPSPGPPPAEGGSSPSRTPSRLRSLRRAKLPSARGWVVIAAVLVLVGGGVWVGAALLDSPDSPPKSDRLAPYGDQVGLTRELKPGDCAHASWPEGRLKGLPRLRIVDCQAFPDSQVLDVNAGTSLADARANGPGICTGLLRDTVRKMVDVQPYALVPSEAGWDNGVRNTACLLFGKTVSLYGPVGDYRRHGEQIVVENSAIGDCYNLRKLEEHNYAHLLVDCAEPHELQGLGYVKAPQGLKFDSWDAIYDLCVRRYGSYKSSTRELYGWNHAEDTWNQGFRYAMCLLAMPEEGQKLPPGSVVRTPGD</sequence>
<evidence type="ECO:0000256" key="9">
    <source>
        <dbReference type="SAM" id="Phobius"/>
    </source>
</evidence>
<dbReference type="InterPro" id="IPR011009">
    <property type="entry name" value="Kinase-like_dom_sf"/>
</dbReference>
<gene>
    <name evidence="11" type="ORF">L0P92_18245</name>
</gene>
<keyword evidence="5 11" id="KW-0418">Kinase</keyword>
<dbReference type="Pfam" id="PF13845">
    <property type="entry name" value="Septum_form"/>
    <property type="match status" value="1"/>
</dbReference>
<dbReference type="SMART" id="SM00220">
    <property type="entry name" value="S_TKc"/>
    <property type="match status" value="1"/>
</dbReference>
<feature type="binding site" evidence="7">
    <location>
        <position position="44"/>
    </location>
    <ligand>
        <name>ATP</name>
        <dbReference type="ChEBI" id="CHEBI:30616"/>
    </ligand>
</feature>
<dbReference type="PROSITE" id="PS00107">
    <property type="entry name" value="PROTEIN_KINASE_ATP"/>
    <property type="match status" value="1"/>
</dbReference>
<comment type="caution">
    <text evidence="11">The sequence shown here is derived from an EMBL/GenBank/DDBJ whole genome shotgun (WGS) entry which is preliminary data.</text>
</comment>
<dbReference type="GO" id="GO:0004674">
    <property type="term" value="F:protein serine/threonine kinase activity"/>
    <property type="evidence" value="ECO:0007669"/>
    <property type="project" value="UniProtKB-KW"/>
</dbReference>
<reference evidence="11" key="1">
    <citation type="submission" date="2022-01" db="EMBL/GenBank/DDBJ databases">
        <title>Draft Genome Sequences of Seven Type Strains of the Genus Streptomyces.</title>
        <authorList>
            <person name="Aziz S."/>
            <person name="Coretto E."/>
            <person name="Chronakova A."/>
            <person name="Sproer C."/>
            <person name="Huber K."/>
            <person name="Nouioui I."/>
            <person name="Gross H."/>
        </authorList>
    </citation>
    <scope>NUCLEOTIDE SEQUENCE</scope>
    <source>
        <strain evidence="11">DSM 103493</strain>
    </source>
</reference>
<organism evidence="11 12">
    <name type="scientific">Streptomyces muensis</name>
    <dbReference type="NCBI Taxonomy" id="1077944"/>
    <lineage>
        <taxon>Bacteria</taxon>
        <taxon>Bacillati</taxon>
        <taxon>Actinomycetota</taxon>
        <taxon>Actinomycetes</taxon>
        <taxon>Kitasatosporales</taxon>
        <taxon>Streptomycetaceae</taxon>
        <taxon>Streptomyces</taxon>
    </lineage>
</organism>
<evidence type="ECO:0000313" key="12">
    <source>
        <dbReference type="Proteomes" id="UP001139384"/>
    </source>
</evidence>
<dbReference type="InterPro" id="IPR017441">
    <property type="entry name" value="Protein_kinase_ATP_BS"/>
</dbReference>
<protein>
    <recommendedName>
        <fullName evidence="1">non-specific serine/threonine protein kinase</fullName>
        <ecNumber evidence="1">2.7.11.1</ecNumber>
    </recommendedName>
</protein>
<dbReference type="RefSeq" id="WP_234763803.1">
    <property type="nucleotide sequence ID" value="NZ_JAKEIP010000067.1"/>
</dbReference>
<evidence type="ECO:0000256" key="4">
    <source>
        <dbReference type="ARBA" id="ARBA00022741"/>
    </source>
</evidence>
<dbReference type="EMBL" id="JAKEIP010000067">
    <property type="protein sequence ID" value="MCF1595503.1"/>
    <property type="molecule type" value="Genomic_DNA"/>
</dbReference>
<dbReference type="PANTHER" id="PTHR43289:SF6">
    <property type="entry name" value="SERINE_THREONINE-PROTEIN KINASE NEKL-3"/>
    <property type="match status" value="1"/>
</dbReference>
<dbReference type="AlphaFoldDB" id="A0A9X1Q165"/>
<dbReference type="InterPro" id="IPR000719">
    <property type="entry name" value="Prot_kinase_dom"/>
</dbReference>
<keyword evidence="12" id="KW-1185">Reference proteome</keyword>
<feature type="compositionally biased region" description="Low complexity" evidence="8">
    <location>
        <begin position="326"/>
        <end position="338"/>
    </location>
</feature>
<keyword evidence="4 7" id="KW-0547">Nucleotide-binding</keyword>
<accession>A0A9X1Q165</accession>
<dbReference type="PROSITE" id="PS00108">
    <property type="entry name" value="PROTEIN_KINASE_ST"/>
    <property type="match status" value="1"/>
</dbReference>
<dbReference type="PANTHER" id="PTHR43289">
    <property type="entry name" value="MITOGEN-ACTIVATED PROTEIN KINASE KINASE KINASE 20-RELATED"/>
    <property type="match status" value="1"/>
</dbReference>
<dbReference type="InterPro" id="IPR026004">
    <property type="entry name" value="Septum_form"/>
</dbReference>
<keyword evidence="6 7" id="KW-0067">ATP-binding</keyword>
<evidence type="ECO:0000259" key="10">
    <source>
        <dbReference type="PROSITE" id="PS50011"/>
    </source>
</evidence>
<evidence type="ECO:0000256" key="1">
    <source>
        <dbReference type="ARBA" id="ARBA00012513"/>
    </source>
</evidence>
<dbReference type="EC" id="2.7.11.1" evidence="1"/>
<feature type="domain" description="Protein kinase" evidence="10">
    <location>
        <begin position="15"/>
        <end position="286"/>
    </location>
</feature>
<dbReference type="CDD" id="cd14014">
    <property type="entry name" value="STKc_PknB_like"/>
    <property type="match status" value="1"/>
</dbReference>
<evidence type="ECO:0000256" key="5">
    <source>
        <dbReference type="ARBA" id="ARBA00022777"/>
    </source>
</evidence>
<evidence type="ECO:0000256" key="8">
    <source>
        <dbReference type="SAM" id="MobiDB-lite"/>
    </source>
</evidence>
<dbReference type="PROSITE" id="PS50011">
    <property type="entry name" value="PROTEIN_KINASE_DOM"/>
    <property type="match status" value="1"/>
</dbReference>
<dbReference type="InterPro" id="IPR008271">
    <property type="entry name" value="Ser/Thr_kinase_AS"/>
</dbReference>
<keyword evidence="9" id="KW-0812">Transmembrane</keyword>
<keyword evidence="2" id="KW-0723">Serine/threonine-protein kinase</keyword>
<name>A0A9X1Q165_STRM4</name>
<dbReference type="Pfam" id="PF00069">
    <property type="entry name" value="Pkinase"/>
    <property type="match status" value="1"/>
</dbReference>
<dbReference type="Gene3D" id="3.30.200.20">
    <property type="entry name" value="Phosphorylase Kinase, domain 1"/>
    <property type="match status" value="1"/>
</dbReference>
<evidence type="ECO:0000256" key="3">
    <source>
        <dbReference type="ARBA" id="ARBA00022679"/>
    </source>
</evidence>
<keyword evidence="3" id="KW-0808">Transferase</keyword>
<dbReference type="GO" id="GO:0005524">
    <property type="term" value="F:ATP binding"/>
    <property type="evidence" value="ECO:0007669"/>
    <property type="project" value="UniProtKB-UniRule"/>
</dbReference>